<dbReference type="SMART" id="SM01359">
    <property type="entry name" value="A2M_N_2"/>
    <property type="match status" value="1"/>
</dbReference>
<dbReference type="InterPro" id="IPR013783">
    <property type="entry name" value="Ig-like_fold"/>
</dbReference>
<sequence>RQRTRFVFVLHLRHVSSRLRYLITAPSSWCLDASETVLIQMFEFTQPVTVEVSLKTTAQVLLTREVVNLNARNNFQAIARVRVDKSVTHVLLHVQSSVMTHELRIPLTRSNGFLFIQTDKPLYTPHQSVKVRAFSMNQELRPANRTVFLTFKVCHTIQTVGTFPMLFPVCDSRLGLWSIEASYSDDFTTKAKTDFEVREYVLPSFSIAMESELNYISYGNFRRFPFKVSSVFLLQLSLQGEVEVTLDMQAVLSKYDGPPGLPKLGSPNLRPDVTFPVLVSQGGISQEMEFAYVKFVKSPYTLGLVSTPPFLKPGLPYNIQVLVKDHLGKPVRGVPVRMTEKQLFGDQNQNRDLICNDKSTSQSSGLALFVCSMPSQAVKFETADSSLPPFSQANLELKAEAYFSPNERYLYIDPPLPGNALEVGRYADISVYSATPSYLRIKYLNYLVLSKGKVVKYGTQEFLQNADNRQTLRFLVTESMSPSIRLLVYYSLFGEGTSELVADSVWLDVKDKCVNGLQVGDNLYKPKDSLTLDIMTNQKGLVALSAVDSALFSLRPNYKDPVSMVLRHIEQSDLGCGGGGGKNVADVFRLAGLTFMTNANARPLTSDEACTALVRPKRQLTEQAKRDKGETISAFQSIRGISMEAWKRADCQKAFRACCEFIQQHLDQDQNLILARSELGADFDLAPSLVRSSFPESWLWEAHPVRAGQNEITEPLPDSLTTWEVKAVGMFHNGICVAEPVQVLVTLPVNLDVPLPYQVVRGEQVVLSGSIYNQQGRSISYCVTATAGPALCFLDSQPIEGSDLRSTPCTMKTLLGGRTGKVTFTLMALKPGEHTVTFELRIRRGDGNADTLKKTLRVVPEGVRKEVFSGGRLDPQGVYGTSRRALYLKNKMPLNIVPETAVERELTINGEILDEVLTVIHNPDGLRKLVDLPPGSADVEVDLLQQLTQVYQYLESTASWNLLGDDVQGNAAIVRRNIKQRMISVISFKRADSSYSRWMKREASTWVTAQVVRTLSLVDQVINVNHQSLSESVSWLIVQTQQADGSFRERSFSGANKIMVRSCLWSGSPSHPAVLRYWRESEVTADWQRPDETSGLTVATTAYVVLTMLLKGRIPYTKPIIAWLTNDQHYGEAFYSKQDTVLTLEALTEYSKTISRATLDQPIQIHYGKYGELRQVHLTQTMPVSSPIQVMKNDDIYVRTGFGRGVSSLKTVYYETVAPTQSCNFDINVEMSINEVFKGKDLSVCLYKPPPNDVNTESTLTVMKIQLPTGVEAFLEDLRQVSSGPQSLSSNIRLTVVEHDVTVSLCILLFFPVEFENVNSGTEVNLIKKATCKIVDIQVGRHYLVMGASGAKLSTSHGPSYRLHIDSDALVEVLPDSCEDPECTEYMKVLDLFSINMQFSGC</sequence>
<dbReference type="Gene3D" id="2.60.40.1930">
    <property type="match status" value="3"/>
</dbReference>
<dbReference type="PANTHER" id="PTHR11412">
    <property type="entry name" value="MACROGLOBULIN / COMPLEMENT"/>
    <property type="match status" value="1"/>
</dbReference>
<reference evidence="5" key="2">
    <citation type="submission" date="2025-08" db="UniProtKB">
        <authorList>
            <consortium name="Ensembl"/>
        </authorList>
    </citation>
    <scope>IDENTIFICATION</scope>
</reference>
<dbReference type="GO" id="GO:0005615">
    <property type="term" value="C:extracellular space"/>
    <property type="evidence" value="ECO:0007669"/>
    <property type="project" value="InterPro"/>
</dbReference>
<gene>
    <name evidence="5" type="primary">LOC115048502</name>
</gene>
<dbReference type="SUPFAM" id="SSF50242">
    <property type="entry name" value="TIMP-like"/>
    <property type="match status" value="1"/>
</dbReference>
<dbReference type="Gene3D" id="1.50.10.20">
    <property type="match status" value="2"/>
</dbReference>
<dbReference type="Gene3D" id="2.60.40.690">
    <property type="entry name" value="Alpha-macroglobulin, receptor-binding domain"/>
    <property type="match status" value="1"/>
</dbReference>
<evidence type="ECO:0008006" key="7">
    <source>
        <dbReference type="Google" id="ProtNLM"/>
    </source>
</evidence>
<dbReference type="Gene3D" id="1.20.50.70">
    <property type="match status" value="1"/>
</dbReference>
<dbReference type="Proteomes" id="UP000472264">
    <property type="component" value="Chromosome 9"/>
</dbReference>
<dbReference type="InterPro" id="IPR036595">
    <property type="entry name" value="A-macroglobulin_rcpt-bd_sf"/>
</dbReference>
<dbReference type="SUPFAM" id="SSF48239">
    <property type="entry name" value="Terpenoid cyclases/Protein prenyltransferases"/>
    <property type="match status" value="1"/>
</dbReference>
<reference evidence="5" key="3">
    <citation type="submission" date="2025-09" db="UniProtKB">
        <authorList>
            <consortium name="Ensembl"/>
        </authorList>
    </citation>
    <scope>IDENTIFICATION</scope>
</reference>
<keyword evidence="2" id="KW-0964">Secreted</keyword>
<dbReference type="PANTHER" id="PTHR11412:SF83">
    <property type="entry name" value="COMPLEMENT C5"/>
    <property type="match status" value="1"/>
</dbReference>
<comment type="subcellular location">
    <subcellularLocation>
        <location evidence="1">Secreted</location>
    </subcellularLocation>
</comment>
<dbReference type="InterPro" id="IPR011625">
    <property type="entry name" value="A2M_N_BRD"/>
</dbReference>
<dbReference type="Pfam" id="PF07678">
    <property type="entry name" value="TED_complement"/>
    <property type="match status" value="2"/>
</dbReference>
<reference evidence="5" key="1">
    <citation type="submission" date="2021-04" db="EMBL/GenBank/DDBJ databases">
        <authorList>
            <consortium name="Wellcome Sanger Institute Data Sharing"/>
        </authorList>
    </citation>
    <scope>NUCLEOTIDE SEQUENCE [LARGE SCALE GENOMIC DNA]</scope>
</reference>
<dbReference type="Gene3D" id="2.60.40.1940">
    <property type="match status" value="1"/>
</dbReference>
<accession>A0A665VU64</accession>
<dbReference type="Pfam" id="PF17789">
    <property type="entry name" value="MG4"/>
    <property type="match status" value="1"/>
</dbReference>
<dbReference type="InterPro" id="IPR008930">
    <property type="entry name" value="Terpenoid_cyclase/PrenylTrfase"/>
</dbReference>
<evidence type="ECO:0000256" key="2">
    <source>
        <dbReference type="ARBA" id="ARBA00022525"/>
    </source>
</evidence>
<dbReference type="SMART" id="SM01360">
    <property type="entry name" value="A2M"/>
    <property type="match status" value="1"/>
</dbReference>
<dbReference type="InterPro" id="IPR050473">
    <property type="entry name" value="A2M/Complement_sys"/>
</dbReference>
<feature type="domain" description="Alpha-2-macroglobulin" evidence="4">
    <location>
        <begin position="697"/>
        <end position="785"/>
    </location>
</feature>
<evidence type="ECO:0000259" key="4">
    <source>
        <dbReference type="SMART" id="SM01360"/>
    </source>
</evidence>
<dbReference type="InterPro" id="IPR048843">
    <property type="entry name" value="C5_CUB"/>
</dbReference>
<dbReference type="Pfam" id="PF17790">
    <property type="entry name" value="MG1"/>
    <property type="match status" value="1"/>
</dbReference>
<dbReference type="Gene3D" id="1.20.91.20">
    <property type="entry name" value="Anaphylotoxins (complement system)"/>
    <property type="match status" value="1"/>
</dbReference>
<evidence type="ECO:0000313" key="5">
    <source>
        <dbReference type="Ensembl" id="ENSENLP00000035113.1"/>
    </source>
</evidence>
<dbReference type="Pfam" id="PF21309">
    <property type="entry name" value="C5_CUB"/>
    <property type="match status" value="1"/>
</dbReference>
<keyword evidence="6" id="KW-1185">Reference proteome</keyword>
<dbReference type="GO" id="GO:0004866">
    <property type="term" value="F:endopeptidase inhibitor activity"/>
    <property type="evidence" value="ECO:0007669"/>
    <property type="project" value="InterPro"/>
</dbReference>
<name>A0A665VU64_ECHNA</name>
<evidence type="ECO:0000256" key="1">
    <source>
        <dbReference type="ARBA" id="ARBA00004613"/>
    </source>
</evidence>
<organism evidence="5 6">
    <name type="scientific">Echeneis naucrates</name>
    <name type="common">Live sharksucker</name>
    <dbReference type="NCBI Taxonomy" id="173247"/>
    <lineage>
        <taxon>Eukaryota</taxon>
        <taxon>Metazoa</taxon>
        <taxon>Chordata</taxon>
        <taxon>Craniata</taxon>
        <taxon>Vertebrata</taxon>
        <taxon>Euteleostomi</taxon>
        <taxon>Actinopterygii</taxon>
        <taxon>Neopterygii</taxon>
        <taxon>Teleostei</taxon>
        <taxon>Neoteleostei</taxon>
        <taxon>Acanthomorphata</taxon>
        <taxon>Carangaria</taxon>
        <taxon>Carangiformes</taxon>
        <taxon>Echeneidae</taxon>
        <taxon>Echeneis</taxon>
    </lineage>
</organism>
<feature type="domain" description="Alpha-2-macroglobulin bait region" evidence="3">
    <location>
        <begin position="410"/>
        <end position="554"/>
    </location>
</feature>
<dbReference type="OMA" id="TECCIED"/>
<dbReference type="Gene3D" id="2.60.40.10">
    <property type="entry name" value="Immunoglobulins"/>
    <property type="match status" value="2"/>
</dbReference>
<dbReference type="InParanoid" id="A0A665VU64"/>
<dbReference type="InterPro" id="IPR001599">
    <property type="entry name" value="Macroglobln_a2"/>
</dbReference>
<evidence type="ECO:0000313" key="6">
    <source>
        <dbReference type="Proteomes" id="UP000472264"/>
    </source>
</evidence>
<evidence type="ECO:0000259" key="3">
    <source>
        <dbReference type="SMART" id="SM01359"/>
    </source>
</evidence>
<dbReference type="InterPro" id="IPR008993">
    <property type="entry name" value="TIMP-like_OB-fold"/>
</dbReference>
<protein>
    <recommendedName>
        <fullName evidence="7">Anaphylatoxin-like domain-containing protein</fullName>
    </recommendedName>
</protein>
<dbReference type="FunCoup" id="A0A665VU64">
    <property type="interactions" value="447"/>
</dbReference>
<proteinExistence type="predicted"/>
<dbReference type="Pfam" id="PF01759">
    <property type="entry name" value="NTR"/>
    <property type="match status" value="1"/>
</dbReference>
<dbReference type="Gene3D" id="2.20.130.20">
    <property type="match status" value="1"/>
</dbReference>
<dbReference type="Pfam" id="PF00207">
    <property type="entry name" value="A2M"/>
    <property type="match status" value="1"/>
</dbReference>
<dbReference type="InterPro" id="IPR041425">
    <property type="entry name" value="C3/4/5_MG1"/>
</dbReference>
<dbReference type="Gene3D" id="2.60.120.1540">
    <property type="match status" value="2"/>
</dbReference>
<dbReference type="InterPro" id="IPR018933">
    <property type="entry name" value="Netrin_module_non-TIMP"/>
</dbReference>
<dbReference type="InterPro" id="IPR040839">
    <property type="entry name" value="MG4"/>
</dbReference>
<dbReference type="Ensembl" id="ENSENLT00000036058.1">
    <property type="protein sequence ID" value="ENSENLP00000035113.1"/>
    <property type="gene ID" value="ENSENLG00000015341.1"/>
</dbReference>
<dbReference type="Pfam" id="PF07703">
    <property type="entry name" value="A2M_BRD"/>
    <property type="match status" value="1"/>
</dbReference>
<dbReference type="InterPro" id="IPR011626">
    <property type="entry name" value="Alpha-macroglobulin_TED"/>
</dbReference>